<organism evidence="3 4">
    <name type="scientific">Stygiobacter electus</name>
    <dbReference type="NCBI Taxonomy" id="3032292"/>
    <lineage>
        <taxon>Bacteria</taxon>
        <taxon>Pseudomonadati</taxon>
        <taxon>Ignavibacteriota</taxon>
        <taxon>Ignavibacteria</taxon>
        <taxon>Ignavibacteriales</taxon>
        <taxon>Melioribacteraceae</taxon>
        <taxon>Stygiobacter</taxon>
    </lineage>
</organism>
<dbReference type="Proteomes" id="UP001221302">
    <property type="component" value="Unassembled WGS sequence"/>
</dbReference>
<dbReference type="Pfam" id="PF13173">
    <property type="entry name" value="AAA_14"/>
    <property type="match status" value="1"/>
</dbReference>
<dbReference type="InterPro" id="IPR041682">
    <property type="entry name" value="AAA_14"/>
</dbReference>
<keyword evidence="4" id="KW-1185">Reference proteome</keyword>
<evidence type="ECO:0000259" key="2">
    <source>
        <dbReference type="Pfam" id="PF13635"/>
    </source>
</evidence>
<feature type="domain" description="DUF4143" evidence="2">
    <location>
        <begin position="215"/>
        <end position="350"/>
    </location>
</feature>
<dbReference type="SUPFAM" id="SSF52540">
    <property type="entry name" value="P-loop containing nucleoside triphosphate hydrolases"/>
    <property type="match status" value="1"/>
</dbReference>
<dbReference type="Gene3D" id="3.40.50.300">
    <property type="entry name" value="P-loop containing nucleotide triphosphate hydrolases"/>
    <property type="match status" value="1"/>
</dbReference>
<accession>A0AAE3P167</accession>
<sequence length="394" mass="45458">MLNFKERIIYKELKEHLNKKYITVITGLRRTGKTTLLKKLLEDFDGNNKVYIDLERIDNRELFSEKNYENIITALSSRGLNFNKKTLIAIDEVQFLPSISSVIKYLYDNYQIKFLITGSSSYYIKNLFSESLAGRKKVFELHTLNFSEFLIFKEISFSAAKTIGKKFISSEYERLKNFYNEFISYGGFPEVVLSKNISDKRDLINDILSSYINIDIKNISEIRDKKNIHNLLKMLAVRAGTRLDYSKISSLTGISRPTVYNYIDLLENTFVITRVPVFAKNPDREIVKAPKIFINDNGLLNQLAEVSSGVQFENAVFNQLKFYGTLQYYSLKTGNEIDFILNGNTAIEVKETATIQDKTRLKNLVRNLNISKNIIIARYPSPTFNDFVWGGDVV</sequence>
<evidence type="ECO:0000259" key="1">
    <source>
        <dbReference type="Pfam" id="PF13173"/>
    </source>
</evidence>
<feature type="domain" description="AAA" evidence="1">
    <location>
        <begin position="20"/>
        <end position="150"/>
    </location>
</feature>
<dbReference type="Pfam" id="PF13635">
    <property type="entry name" value="DUF4143"/>
    <property type="match status" value="1"/>
</dbReference>
<dbReference type="AlphaFoldDB" id="A0AAE3P167"/>
<keyword evidence="3" id="KW-0067">ATP-binding</keyword>
<proteinExistence type="predicted"/>
<dbReference type="PANTHER" id="PTHR43566">
    <property type="entry name" value="CONSERVED PROTEIN"/>
    <property type="match status" value="1"/>
</dbReference>
<name>A0AAE3P167_9BACT</name>
<dbReference type="InterPro" id="IPR025420">
    <property type="entry name" value="DUF4143"/>
</dbReference>
<dbReference type="EMBL" id="JARGDL010000012">
    <property type="protein sequence ID" value="MDF1612365.1"/>
    <property type="molecule type" value="Genomic_DNA"/>
</dbReference>
<evidence type="ECO:0000313" key="4">
    <source>
        <dbReference type="Proteomes" id="UP001221302"/>
    </source>
</evidence>
<reference evidence="3" key="1">
    <citation type="submission" date="2023-03" db="EMBL/GenBank/DDBJ databases">
        <title>Stygiobacter electus gen. nov., sp. nov., facultatively anaerobic thermotolerant bacterium of the class Ignavibacteria from a well of Yessentuki mineral water deposit.</title>
        <authorList>
            <person name="Podosokorskaya O.A."/>
            <person name="Elcheninov A.G."/>
            <person name="Petrova N.F."/>
            <person name="Zavarzina D.G."/>
            <person name="Kublanov I.V."/>
            <person name="Merkel A.Y."/>
        </authorList>
    </citation>
    <scope>NUCLEOTIDE SEQUENCE</scope>
    <source>
        <strain evidence="3">09-Me</strain>
    </source>
</reference>
<dbReference type="GO" id="GO:0005524">
    <property type="term" value="F:ATP binding"/>
    <property type="evidence" value="ECO:0007669"/>
    <property type="project" value="UniProtKB-KW"/>
</dbReference>
<keyword evidence="3" id="KW-0547">Nucleotide-binding</keyword>
<gene>
    <name evidence="3" type="ORF">P0M35_09395</name>
</gene>
<dbReference type="RefSeq" id="WP_321536135.1">
    <property type="nucleotide sequence ID" value="NZ_JARGDL010000012.1"/>
</dbReference>
<dbReference type="InterPro" id="IPR027417">
    <property type="entry name" value="P-loop_NTPase"/>
</dbReference>
<dbReference type="PANTHER" id="PTHR43566:SF1">
    <property type="entry name" value="AAA+ ATPASE DOMAIN-CONTAINING PROTEIN"/>
    <property type="match status" value="1"/>
</dbReference>
<evidence type="ECO:0000313" key="3">
    <source>
        <dbReference type="EMBL" id="MDF1612365.1"/>
    </source>
</evidence>
<comment type="caution">
    <text evidence="3">The sequence shown here is derived from an EMBL/GenBank/DDBJ whole genome shotgun (WGS) entry which is preliminary data.</text>
</comment>
<protein>
    <submittedName>
        <fullName evidence="3">ATP-binding protein</fullName>
    </submittedName>
</protein>